<gene>
    <name evidence="2" type="ORF">L484_004634</name>
</gene>
<sequence>MNPQRLTIHQALGFDSRVLTIMAPKKYSHREGPSSLSLMRPNPPSATESPRQSSKDDNTIADVPLG</sequence>
<dbReference type="Proteomes" id="UP000030645">
    <property type="component" value="Unassembled WGS sequence"/>
</dbReference>
<feature type="region of interest" description="Disordered" evidence="1">
    <location>
        <begin position="25"/>
        <end position="66"/>
    </location>
</feature>
<evidence type="ECO:0000256" key="1">
    <source>
        <dbReference type="SAM" id="MobiDB-lite"/>
    </source>
</evidence>
<protein>
    <submittedName>
        <fullName evidence="2">Uncharacterized protein</fullName>
    </submittedName>
</protein>
<organism evidence="2 3">
    <name type="scientific">Morus notabilis</name>
    <dbReference type="NCBI Taxonomy" id="981085"/>
    <lineage>
        <taxon>Eukaryota</taxon>
        <taxon>Viridiplantae</taxon>
        <taxon>Streptophyta</taxon>
        <taxon>Embryophyta</taxon>
        <taxon>Tracheophyta</taxon>
        <taxon>Spermatophyta</taxon>
        <taxon>Magnoliopsida</taxon>
        <taxon>eudicotyledons</taxon>
        <taxon>Gunneridae</taxon>
        <taxon>Pentapetalae</taxon>
        <taxon>rosids</taxon>
        <taxon>fabids</taxon>
        <taxon>Rosales</taxon>
        <taxon>Moraceae</taxon>
        <taxon>Moreae</taxon>
        <taxon>Morus</taxon>
    </lineage>
</organism>
<reference evidence="3" key="1">
    <citation type="submission" date="2013-01" db="EMBL/GenBank/DDBJ databases">
        <title>Draft Genome Sequence of a Mulberry Tree, Morus notabilis C.K. Schneid.</title>
        <authorList>
            <person name="He N."/>
            <person name="Zhao S."/>
        </authorList>
    </citation>
    <scope>NUCLEOTIDE SEQUENCE</scope>
</reference>
<keyword evidence="3" id="KW-1185">Reference proteome</keyword>
<accession>W9QMY6</accession>
<dbReference type="EMBL" id="KE343840">
    <property type="protein sequence ID" value="EXB43780.1"/>
    <property type="molecule type" value="Genomic_DNA"/>
</dbReference>
<evidence type="ECO:0000313" key="3">
    <source>
        <dbReference type="Proteomes" id="UP000030645"/>
    </source>
</evidence>
<name>W9QMY6_9ROSA</name>
<dbReference type="AlphaFoldDB" id="W9QMY6"/>
<evidence type="ECO:0000313" key="2">
    <source>
        <dbReference type="EMBL" id="EXB43780.1"/>
    </source>
</evidence>
<proteinExistence type="predicted"/>